<evidence type="ECO:0000256" key="2">
    <source>
        <dbReference type="ARBA" id="ARBA00023125"/>
    </source>
</evidence>
<evidence type="ECO:0000313" key="7">
    <source>
        <dbReference type="Proteomes" id="UP000295684"/>
    </source>
</evidence>
<sequence length="267" mass="31477">MLKKNLKNINCVEEVRDGYVLHQHFGQFSTDWHEHPHGQLVFAENGLLFLYTLNNRYLLPTKFCAWIPQNENHKLVSYSPDLLIRTIYLDISDKQDPFYKQIGIYQTSSLLDELIFYSRKWNENTIADETEQCFYRNFKNILPDICKEEIPLALPAPRSSKMVEIINFLTEHFLIKHSIAGIAKQFSISERTLSRLFQKELGMPMFQFLKILKLIKALEWFDDGISNVSEVVYRLGYESVSTFSNNFHEVLGFRPQTYLLKKKHRQA</sequence>
<reference evidence="5" key="4">
    <citation type="submission" date="2024-05" db="EMBL/GenBank/DDBJ databases">
        <authorList>
            <person name="Sun Q."/>
            <person name="Zhou Y."/>
        </authorList>
    </citation>
    <scope>NUCLEOTIDE SEQUENCE</scope>
    <source>
        <strain evidence="5">CGMCC 1.15644</strain>
    </source>
</reference>
<dbReference type="Proteomes" id="UP000295684">
    <property type="component" value="Unassembled WGS sequence"/>
</dbReference>
<reference evidence="6 7" key="3">
    <citation type="submission" date="2019-03" db="EMBL/GenBank/DDBJ databases">
        <title>Genomic Encyclopedia of Type Strains, Phase IV (KMG-IV): sequencing the most valuable type-strain genomes for metagenomic binning, comparative biology and taxonomic classification.</title>
        <authorList>
            <person name="Goeker M."/>
        </authorList>
    </citation>
    <scope>NUCLEOTIDE SEQUENCE [LARGE SCALE GENOMIC DNA]</scope>
    <source>
        <strain evidence="6 7">DSM 103236</strain>
    </source>
</reference>
<dbReference type="GO" id="GO:0003700">
    <property type="term" value="F:DNA-binding transcription factor activity"/>
    <property type="evidence" value="ECO:0007669"/>
    <property type="project" value="InterPro"/>
</dbReference>
<dbReference type="PROSITE" id="PS01124">
    <property type="entry name" value="HTH_ARAC_FAMILY_2"/>
    <property type="match status" value="1"/>
</dbReference>
<dbReference type="PANTHER" id="PTHR11019">
    <property type="entry name" value="HTH-TYPE TRANSCRIPTIONAL REGULATOR NIMR"/>
    <property type="match status" value="1"/>
</dbReference>
<dbReference type="GO" id="GO:0043565">
    <property type="term" value="F:sequence-specific DNA binding"/>
    <property type="evidence" value="ECO:0007669"/>
    <property type="project" value="InterPro"/>
</dbReference>
<dbReference type="OrthoDB" id="9804543at2"/>
<keyword evidence="1" id="KW-0805">Transcription regulation</keyword>
<gene>
    <name evidence="6" type="ORF">EV200_107106</name>
    <name evidence="5" type="ORF">GCM10011413_00970</name>
</gene>
<dbReference type="InterPro" id="IPR018060">
    <property type="entry name" value="HTH_AraC"/>
</dbReference>
<dbReference type="EMBL" id="SLWO01000007">
    <property type="protein sequence ID" value="TCO21512.1"/>
    <property type="molecule type" value="Genomic_DNA"/>
</dbReference>
<dbReference type="SMART" id="SM00342">
    <property type="entry name" value="HTH_ARAC"/>
    <property type="match status" value="1"/>
</dbReference>
<dbReference type="SUPFAM" id="SSF51215">
    <property type="entry name" value="Regulatory protein AraC"/>
    <property type="match status" value="1"/>
</dbReference>
<dbReference type="Pfam" id="PF12833">
    <property type="entry name" value="HTH_18"/>
    <property type="match status" value="1"/>
</dbReference>
<feature type="domain" description="HTH araC/xylS-type" evidence="4">
    <location>
        <begin position="163"/>
        <end position="261"/>
    </location>
</feature>
<dbReference type="Gene3D" id="1.10.10.60">
    <property type="entry name" value="Homeodomain-like"/>
    <property type="match status" value="1"/>
</dbReference>
<keyword evidence="3" id="KW-0804">Transcription</keyword>
<dbReference type="SUPFAM" id="SSF46689">
    <property type="entry name" value="Homeodomain-like"/>
    <property type="match status" value="2"/>
</dbReference>
<evidence type="ECO:0000313" key="6">
    <source>
        <dbReference type="EMBL" id="TCO21512.1"/>
    </source>
</evidence>
<dbReference type="RefSeq" id="WP_132534919.1">
    <property type="nucleotide sequence ID" value="NZ_BMJO01000001.1"/>
</dbReference>
<keyword evidence="8" id="KW-1185">Reference proteome</keyword>
<reference evidence="5" key="1">
    <citation type="journal article" date="2014" name="Int. J. Syst. Evol. Microbiol.">
        <title>Complete genome of a new Firmicutes species belonging to the dominant human colonic microbiota ('Ruminococcus bicirculans') reveals two chromosomes and a selective capacity to utilize plant glucans.</title>
        <authorList>
            <consortium name="NISC Comparative Sequencing Program"/>
            <person name="Wegmann U."/>
            <person name="Louis P."/>
            <person name="Goesmann A."/>
            <person name="Henrissat B."/>
            <person name="Duncan S.H."/>
            <person name="Flint H.J."/>
        </authorList>
    </citation>
    <scope>NUCLEOTIDE SEQUENCE</scope>
    <source>
        <strain evidence="5">CGMCC 1.15644</strain>
    </source>
</reference>
<dbReference type="AlphaFoldDB" id="A0A4R2H6S2"/>
<proteinExistence type="predicted"/>
<dbReference type="PANTHER" id="PTHR11019:SF159">
    <property type="entry name" value="TRANSCRIPTIONAL REGULATOR-RELATED"/>
    <property type="match status" value="1"/>
</dbReference>
<dbReference type="Proteomes" id="UP000622648">
    <property type="component" value="Unassembled WGS sequence"/>
</dbReference>
<keyword evidence="2" id="KW-0238">DNA-binding</keyword>
<name>A0A4R2H6S2_9SPHI</name>
<comment type="caution">
    <text evidence="6">The sequence shown here is derived from an EMBL/GenBank/DDBJ whole genome shotgun (WGS) entry which is preliminary data.</text>
</comment>
<evidence type="ECO:0000256" key="3">
    <source>
        <dbReference type="ARBA" id="ARBA00023163"/>
    </source>
</evidence>
<dbReference type="EMBL" id="BMJO01000001">
    <property type="protein sequence ID" value="GGE39177.1"/>
    <property type="molecule type" value="Genomic_DNA"/>
</dbReference>
<protein>
    <submittedName>
        <fullName evidence="6">AraC family transcriptional regulator</fullName>
    </submittedName>
</protein>
<accession>A0A4R2H6S2</accession>
<dbReference type="InterPro" id="IPR037923">
    <property type="entry name" value="HTH-like"/>
</dbReference>
<evidence type="ECO:0000313" key="8">
    <source>
        <dbReference type="Proteomes" id="UP000622648"/>
    </source>
</evidence>
<evidence type="ECO:0000259" key="4">
    <source>
        <dbReference type="PROSITE" id="PS01124"/>
    </source>
</evidence>
<evidence type="ECO:0000313" key="5">
    <source>
        <dbReference type="EMBL" id="GGE39177.1"/>
    </source>
</evidence>
<organism evidence="6 7">
    <name type="scientific">Pedobacter psychrotolerans</name>
    <dbReference type="NCBI Taxonomy" id="1843235"/>
    <lineage>
        <taxon>Bacteria</taxon>
        <taxon>Pseudomonadati</taxon>
        <taxon>Bacteroidota</taxon>
        <taxon>Sphingobacteriia</taxon>
        <taxon>Sphingobacteriales</taxon>
        <taxon>Sphingobacteriaceae</taxon>
        <taxon>Pedobacter</taxon>
    </lineage>
</organism>
<dbReference type="InterPro" id="IPR009057">
    <property type="entry name" value="Homeodomain-like_sf"/>
</dbReference>
<evidence type="ECO:0000256" key="1">
    <source>
        <dbReference type="ARBA" id="ARBA00023015"/>
    </source>
</evidence>
<reference evidence="8" key="2">
    <citation type="journal article" date="2019" name="Int. J. Syst. Evol. Microbiol.">
        <title>The Global Catalogue of Microorganisms (GCM) 10K type strain sequencing project: providing services to taxonomists for standard genome sequencing and annotation.</title>
        <authorList>
            <consortium name="The Broad Institute Genomics Platform"/>
            <consortium name="The Broad Institute Genome Sequencing Center for Infectious Disease"/>
            <person name="Wu L."/>
            <person name="Ma J."/>
        </authorList>
    </citation>
    <scope>NUCLEOTIDE SEQUENCE [LARGE SCALE GENOMIC DNA]</scope>
    <source>
        <strain evidence="8">CGMCC 1.15644</strain>
    </source>
</reference>